<evidence type="ECO:0000256" key="10">
    <source>
        <dbReference type="ARBA" id="ARBA00022840"/>
    </source>
</evidence>
<keyword evidence="12" id="KW-0902">Two-component regulatory system</keyword>
<dbReference type="EC" id="2.7.13.3" evidence="3"/>
<dbReference type="CDD" id="cd12914">
    <property type="entry name" value="PDC1_DGC_like"/>
    <property type="match status" value="1"/>
</dbReference>
<accession>A0A0M2V042</accession>
<keyword evidence="7 14" id="KW-0812">Transmembrane</keyword>
<keyword evidence="13 14" id="KW-0472">Membrane</keyword>
<dbReference type="CDD" id="cd06225">
    <property type="entry name" value="HAMP"/>
    <property type="match status" value="1"/>
</dbReference>
<dbReference type="InterPro" id="IPR001610">
    <property type="entry name" value="PAC"/>
</dbReference>
<dbReference type="InterPro" id="IPR050398">
    <property type="entry name" value="HssS/ArlS-like"/>
</dbReference>
<dbReference type="SMART" id="SM00086">
    <property type="entry name" value="PAC"/>
    <property type="match status" value="2"/>
</dbReference>
<keyword evidence="9" id="KW-0418">Kinase</keyword>
<feature type="transmembrane region" description="Helical" evidence="14">
    <location>
        <begin position="312"/>
        <end position="332"/>
    </location>
</feature>
<feature type="domain" description="PAC" evidence="15">
    <location>
        <begin position="465"/>
        <end position="517"/>
    </location>
</feature>
<keyword evidence="8" id="KW-0547">Nucleotide-binding</keyword>
<evidence type="ECO:0000256" key="8">
    <source>
        <dbReference type="ARBA" id="ARBA00022741"/>
    </source>
</evidence>
<evidence type="ECO:0000256" key="14">
    <source>
        <dbReference type="SAM" id="Phobius"/>
    </source>
</evidence>
<evidence type="ECO:0000256" key="12">
    <source>
        <dbReference type="ARBA" id="ARBA00023012"/>
    </source>
</evidence>
<evidence type="ECO:0000256" key="2">
    <source>
        <dbReference type="ARBA" id="ARBA00004651"/>
    </source>
</evidence>
<dbReference type="GO" id="GO:0005524">
    <property type="term" value="F:ATP binding"/>
    <property type="evidence" value="ECO:0007669"/>
    <property type="project" value="UniProtKB-KW"/>
</dbReference>
<feature type="domain" description="HAMP" evidence="16">
    <location>
        <begin position="334"/>
        <end position="386"/>
    </location>
</feature>
<evidence type="ECO:0000256" key="9">
    <source>
        <dbReference type="ARBA" id="ARBA00022777"/>
    </source>
</evidence>
<dbReference type="InterPro" id="IPR000700">
    <property type="entry name" value="PAS-assoc_C"/>
</dbReference>
<dbReference type="PROSITE" id="PS50885">
    <property type="entry name" value="HAMP"/>
    <property type="match status" value="1"/>
</dbReference>
<evidence type="ECO:0000259" key="15">
    <source>
        <dbReference type="PROSITE" id="PS50113"/>
    </source>
</evidence>
<dbReference type="InterPro" id="IPR029151">
    <property type="entry name" value="Sensor-like_sf"/>
</dbReference>
<dbReference type="SUPFAM" id="SSF55785">
    <property type="entry name" value="PYP-like sensor domain (PAS domain)"/>
    <property type="match status" value="2"/>
</dbReference>
<dbReference type="InterPro" id="IPR003660">
    <property type="entry name" value="HAMP_dom"/>
</dbReference>
<dbReference type="CDD" id="cd18774">
    <property type="entry name" value="PDC2_HK_sensor"/>
    <property type="match status" value="1"/>
</dbReference>
<evidence type="ECO:0000256" key="5">
    <source>
        <dbReference type="ARBA" id="ARBA00022553"/>
    </source>
</evidence>
<sequence>MYLSIKNRLIFLLIAFTLLPFVLLRMIAYPRVQSDLQEILIRNLDGIGHKQAELVTNWVQERVKNISVIAENPFMATCAKMTEKDQDYPYIVQYLESIKRKYGYKEILISDNNGLITIATAVERAGHDISQMNYFQQALHGNTYISGIVPSEIPLTNELGEKELGMPTMFVSTPLKDRDGMIIGVIVIRVDVNALNSLMLSLKLGTTGETYLVNNDGYMITESRFVQELKDMGLVKRRSALELALINRETGELTRGVKQCIAGINGFDAKGYRDYRGTLVLGVWRWLPEYHWGVMAEIDKGEGYGPAYNLNYIVSSTLIILVVPIVLVAYFIGKKTSTPIIQLTEVTKKIASGDLTQCVNIKRADEIGILANSFNAMAKSLDEKTREIAASEKRYRELFGSVKEGVYQSEPTEDGEFININQAGAEILGYNSPEEAIGKKVKDIYVNPEDRRKVVEKLTKDGIWRSFSSLCRRKNGEQFYLERTSNLVVDETGKPLRIDGIFRDITERKLLEGELQESELHYRQLLKLLKEGIYQCEPTEDGVFTWINQAGAEMFGYASPEEVIGIPMKNIYVDTADQKELIDILQKNGTRRDFIVYGKKKSGERFISENTCNLVRDASGKPIKILGIFRNITGKCFANS</sequence>
<dbReference type="InterPro" id="IPR035965">
    <property type="entry name" value="PAS-like_dom_sf"/>
</dbReference>
<comment type="subcellular location">
    <subcellularLocation>
        <location evidence="2">Cell membrane</location>
        <topology evidence="2">Multi-pass membrane protein</topology>
    </subcellularLocation>
</comment>
<keyword evidence="10" id="KW-0067">ATP-binding</keyword>
<evidence type="ECO:0000313" key="17">
    <source>
        <dbReference type="EMBL" id="KKO21225.1"/>
    </source>
</evidence>
<dbReference type="Pfam" id="PF02743">
    <property type="entry name" value="dCache_1"/>
    <property type="match status" value="1"/>
</dbReference>
<comment type="caution">
    <text evidence="17">The sequence shown here is derived from an EMBL/GenBank/DDBJ whole genome shotgun (WGS) entry which is preliminary data.</text>
</comment>
<dbReference type="SUPFAM" id="SSF103190">
    <property type="entry name" value="Sensory domain-like"/>
    <property type="match status" value="1"/>
</dbReference>
<dbReference type="GO" id="GO:0000160">
    <property type="term" value="P:phosphorelay signal transduction system"/>
    <property type="evidence" value="ECO:0007669"/>
    <property type="project" value="UniProtKB-KW"/>
</dbReference>
<reference evidence="17 18" key="1">
    <citation type="journal article" date="2013" name="BMC Microbiol.">
        <title>Identification of the type II cytochrome c maturation pathway in anammox bacteria by comparative genomics.</title>
        <authorList>
            <person name="Ferousi C."/>
            <person name="Speth D.R."/>
            <person name="Reimann J."/>
            <person name="Op den Camp H.J."/>
            <person name="Allen J.W."/>
            <person name="Keltjens J.T."/>
            <person name="Jetten M.S."/>
        </authorList>
    </citation>
    <scope>NUCLEOTIDE SEQUENCE [LARGE SCALE GENOMIC DNA]</scope>
    <source>
        <strain evidence="17">RU1</strain>
    </source>
</reference>
<evidence type="ECO:0000256" key="7">
    <source>
        <dbReference type="ARBA" id="ARBA00022692"/>
    </source>
</evidence>
<evidence type="ECO:0000313" key="18">
    <source>
        <dbReference type="Proteomes" id="UP000034954"/>
    </source>
</evidence>
<evidence type="ECO:0000256" key="11">
    <source>
        <dbReference type="ARBA" id="ARBA00022989"/>
    </source>
</evidence>
<keyword evidence="18" id="KW-1185">Reference proteome</keyword>
<comment type="catalytic activity">
    <reaction evidence="1">
        <text>ATP + protein L-histidine = ADP + protein N-phospho-L-histidine.</text>
        <dbReference type="EC" id="2.7.13.3"/>
    </reaction>
</comment>
<dbReference type="InterPro" id="IPR033479">
    <property type="entry name" value="dCache_1"/>
</dbReference>
<dbReference type="PANTHER" id="PTHR45528:SF1">
    <property type="entry name" value="SENSOR HISTIDINE KINASE CPXA"/>
    <property type="match status" value="1"/>
</dbReference>
<keyword evidence="11 14" id="KW-1133">Transmembrane helix</keyword>
<dbReference type="Gene3D" id="3.30.450.20">
    <property type="entry name" value="PAS domain"/>
    <property type="match status" value="3"/>
</dbReference>
<dbReference type="Pfam" id="PF13426">
    <property type="entry name" value="PAS_9"/>
    <property type="match status" value="2"/>
</dbReference>
<dbReference type="Pfam" id="PF00672">
    <property type="entry name" value="HAMP"/>
    <property type="match status" value="1"/>
</dbReference>
<evidence type="ECO:0000256" key="1">
    <source>
        <dbReference type="ARBA" id="ARBA00000085"/>
    </source>
</evidence>
<protein>
    <recommendedName>
        <fullName evidence="3">histidine kinase</fullName>
        <ecNumber evidence="3">2.7.13.3</ecNumber>
    </recommendedName>
</protein>
<dbReference type="AlphaFoldDB" id="A0A0M2V042"/>
<evidence type="ECO:0000256" key="13">
    <source>
        <dbReference type="ARBA" id="ARBA00023136"/>
    </source>
</evidence>
<dbReference type="CDD" id="cd00130">
    <property type="entry name" value="PAS"/>
    <property type="match status" value="2"/>
</dbReference>
<dbReference type="SMART" id="SM00091">
    <property type="entry name" value="PAS"/>
    <property type="match status" value="2"/>
</dbReference>
<gene>
    <name evidence="17" type="ORF">BROFUL_00064</name>
</gene>
<dbReference type="GO" id="GO:0004673">
    <property type="term" value="F:protein histidine kinase activity"/>
    <property type="evidence" value="ECO:0007669"/>
    <property type="project" value="UniProtKB-EC"/>
</dbReference>
<organism evidence="17 18">
    <name type="scientific">Candidatus Brocadia fulgida</name>
    <dbReference type="NCBI Taxonomy" id="380242"/>
    <lineage>
        <taxon>Bacteria</taxon>
        <taxon>Pseudomonadati</taxon>
        <taxon>Planctomycetota</taxon>
        <taxon>Candidatus Brocadiia</taxon>
        <taxon>Candidatus Brocadiales</taxon>
        <taxon>Candidatus Brocadiaceae</taxon>
        <taxon>Candidatus Brocadia</taxon>
    </lineage>
</organism>
<name>A0A0M2V042_9BACT</name>
<dbReference type="SMART" id="SM00304">
    <property type="entry name" value="HAMP"/>
    <property type="match status" value="1"/>
</dbReference>
<keyword evidence="6" id="KW-0808">Transferase</keyword>
<dbReference type="NCBIfam" id="TIGR00229">
    <property type="entry name" value="sensory_box"/>
    <property type="match status" value="2"/>
</dbReference>
<evidence type="ECO:0000256" key="4">
    <source>
        <dbReference type="ARBA" id="ARBA00022475"/>
    </source>
</evidence>
<dbReference type="PROSITE" id="PS50113">
    <property type="entry name" value="PAC"/>
    <property type="match status" value="1"/>
</dbReference>
<dbReference type="Proteomes" id="UP000034954">
    <property type="component" value="Unassembled WGS sequence"/>
</dbReference>
<proteinExistence type="predicted"/>
<evidence type="ECO:0000256" key="3">
    <source>
        <dbReference type="ARBA" id="ARBA00012438"/>
    </source>
</evidence>
<dbReference type="SUPFAM" id="SSF158472">
    <property type="entry name" value="HAMP domain-like"/>
    <property type="match status" value="1"/>
</dbReference>
<keyword evidence="5" id="KW-0597">Phosphoprotein</keyword>
<dbReference type="EMBL" id="LAQJ01000007">
    <property type="protein sequence ID" value="KKO21225.1"/>
    <property type="molecule type" value="Genomic_DNA"/>
</dbReference>
<evidence type="ECO:0000256" key="6">
    <source>
        <dbReference type="ARBA" id="ARBA00022679"/>
    </source>
</evidence>
<dbReference type="Gene3D" id="6.10.340.10">
    <property type="match status" value="1"/>
</dbReference>
<evidence type="ECO:0000259" key="16">
    <source>
        <dbReference type="PROSITE" id="PS50885"/>
    </source>
</evidence>
<keyword evidence="4" id="KW-1003">Cell membrane</keyword>
<dbReference type="PANTHER" id="PTHR45528">
    <property type="entry name" value="SENSOR HISTIDINE KINASE CPXA"/>
    <property type="match status" value="1"/>
</dbReference>
<dbReference type="InterPro" id="IPR000014">
    <property type="entry name" value="PAS"/>
</dbReference>
<dbReference type="GO" id="GO:0005886">
    <property type="term" value="C:plasma membrane"/>
    <property type="evidence" value="ECO:0007669"/>
    <property type="project" value="UniProtKB-SubCell"/>
</dbReference>